<comment type="caution">
    <text evidence="1">The sequence shown here is derived from an EMBL/GenBank/DDBJ whole genome shotgun (WGS) entry which is preliminary data.</text>
</comment>
<reference evidence="1 2" key="1">
    <citation type="journal article" date="2013" name="Nat. Commun.">
        <title>The evolution and pathogenic mechanisms of the rice sheath blight pathogen.</title>
        <authorList>
            <person name="Zheng A."/>
            <person name="Lin R."/>
            <person name="Xu L."/>
            <person name="Qin P."/>
            <person name="Tang C."/>
            <person name="Ai P."/>
            <person name="Zhang D."/>
            <person name="Liu Y."/>
            <person name="Sun Z."/>
            <person name="Feng H."/>
            <person name="Wang Y."/>
            <person name="Chen Y."/>
            <person name="Liang X."/>
            <person name="Fu R."/>
            <person name="Li Q."/>
            <person name="Zhang J."/>
            <person name="Yu X."/>
            <person name="Xie Z."/>
            <person name="Ding L."/>
            <person name="Guan P."/>
            <person name="Tang J."/>
            <person name="Liang Y."/>
            <person name="Wang S."/>
            <person name="Deng Q."/>
            <person name="Li S."/>
            <person name="Zhu J."/>
            <person name="Wang L."/>
            <person name="Liu H."/>
            <person name="Li P."/>
        </authorList>
    </citation>
    <scope>NUCLEOTIDE SEQUENCE [LARGE SCALE GENOMIC DNA]</scope>
    <source>
        <strain evidence="2">AG-1 IA</strain>
    </source>
</reference>
<dbReference type="HOGENOM" id="CLU_2575479_0_0_1"/>
<name>L8WSD8_THACA</name>
<sequence length="81" mass="9278">MGKRQTVLSSSRFCACASLCMSIVTYPRPRQHPKKHRYCHVHVAASEVLNASRRVWCHSEIHREPRLVGCVTTTFRAVEVN</sequence>
<accession>L8WSD8</accession>
<keyword evidence="2" id="KW-1185">Reference proteome</keyword>
<evidence type="ECO:0000313" key="2">
    <source>
        <dbReference type="Proteomes" id="UP000011668"/>
    </source>
</evidence>
<organism evidence="1 2">
    <name type="scientific">Thanatephorus cucumeris (strain AG1-IA)</name>
    <name type="common">Rice sheath blight fungus</name>
    <name type="synonym">Rhizoctonia solani</name>
    <dbReference type="NCBI Taxonomy" id="983506"/>
    <lineage>
        <taxon>Eukaryota</taxon>
        <taxon>Fungi</taxon>
        <taxon>Dikarya</taxon>
        <taxon>Basidiomycota</taxon>
        <taxon>Agaricomycotina</taxon>
        <taxon>Agaricomycetes</taxon>
        <taxon>Cantharellales</taxon>
        <taxon>Ceratobasidiaceae</taxon>
        <taxon>Rhizoctonia</taxon>
        <taxon>Rhizoctonia solani AG-1</taxon>
    </lineage>
</organism>
<evidence type="ECO:0000313" key="1">
    <source>
        <dbReference type="EMBL" id="ELU40890.1"/>
    </source>
</evidence>
<protein>
    <submittedName>
        <fullName evidence="1">Uncharacterized protein</fullName>
    </submittedName>
</protein>
<gene>
    <name evidence="1" type="ORF">AG1IA_05079</name>
</gene>
<dbReference type="EMBL" id="AFRT01001280">
    <property type="protein sequence ID" value="ELU40890.1"/>
    <property type="molecule type" value="Genomic_DNA"/>
</dbReference>
<dbReference type="Proteomes" id="UP000011668">
    <property type="component" value="Unassembled WGS sequence"/>
</dbReference>
<dbReference type="AlphaFoldDB" id="L8WSD8"/>
<proteinExistence type="predicted"/>